<proteinExistence type="predicted"/>
<sequence>MHFWLLRGSYETGKVIVYIRISGVLGPWQWASDGGNHYQQYKLAKSFSAQSFALLPHAFDKIYSGTAERGSHSRRYSTIPKGSKQSSHVDDILSFIKSALNEPEGPHHCWLNKIEGDEQFSKRDGTFMVLAGRILDSSQMVGGEFCDPVSMFEKVKALQQRLPHLSVMGFQPGYSISSAADRTDLFQLIMKEYITFPILLSRKNFFEIENGICFILFKDFRNPLVFNEKSLDVETLIKAVEGLNTQDNKNFSALLQSSWVKLDEGPKESQLCFSMQNLLLYFPGCISTDEGGERLFLSDSNHHRIIIFDGNGNILDCIGSCPGFEDGDFESAKMARPAASFYDEDDDCLYIVDSENHAIRRADLVRRVLETLYPTSDVSKGNGSLWSWITNKLGFGINAVKKPEEFDSQSLLFPWHLLKSGNVFIIINRSFEMSWVMDVASGEIKQIFKGFPKILEFCGEMIMEKLSLLNQMPCEWLEQQTDGCFLLKGYPYAGLISSFTTFQNQIVMCDTVGQRVLKLSRESGVCSDFQFSNFGILGLPYWFNVPLERVYAAAKGLCVAETHHLQRIDLLPGRVDMQLNVDIPLDFELIEPLNKSCIWQQARGAATVFTGAEGVVGSTEKVGVAQQFYDELDNLAFSDPVEELNVADTDAISDLKTPDDLVHIDCTVNTSPGESEVIISAALYLRLRSPNLKEESQEKYAARIADILNPDGGIDRDSCIAFLLKSKRDLRDLIFMKPLHVRIKLVCLGHPKAHGNSKEIVVTHSSINFGNIT</sequence>
<dbReference type="InParanoid" id="A0A7J7DJ02"/>
<dbReference type="AlphaFoldDB" id="A0A7J7DJ02"/>
<evidence type="ECO:0000313" key="1">
    <source>
        <dbReference type="EMBL" id="KAF5746332.1"/>
    </source>
</evidence>
<dbReference type="FunFam" id="2.120.10.30:FF:000108">
    <property type="entry name" value="NHL domain-containing protein"/>
    <property type="match status" value="1"/>
</dbReference>
<keyword evidence="2" id="KW-1185">Reference proteome</keyword>
<evidence type="ECO:0000313" key="2">
    <source>
        <dbReference type="Proteomes" id="UP000593562"/>
    </source>
</evidence>
<protein>
    <submittedName>
        <fullName evidence="1">Exostosin family protein</fullName>
    </submittedName>
</protein>
<reference evidence="1 2" key="1">
    <citation type="journal article" date="2020" name="Nat. Commun.">
        <title>Genome of Tripterygium wilfordii and identification of cytochrome P450 involved in triptolide biosynthesis.</title>
        <authorList>
            <person name="Tu L."/>
            <person name="Su P."/>
            <person name="Zhang Z."/>
            <person name="Gao L."/>
            <person name="Wang J."/>
            <person name="Hu T."/>
            <person name="Zhou J."/>
            <person name="Zhang Y."/>
            <person name="Zhao Y."/>
            <person name="Liu Y."/>
            <person name="Song Y."/>
            <person name="Tong Y."/>
            <person name="Lu Y."/>
            <person name="Yang J."/>
            <person name="Xu C."/>
            <person name="Jia M."/>
            <person name="Peters R.J."/>
            <person name="Huang L."/>
            <person name="Gao W."/>
        </authorList>
    </citation>
    <scope>NUCLEOTIDE SEQUENCE [LARGE SCALE GENOMIC DNA]</scope>
    <source>
        <strain evidence="2">cv. XIE 37</strain>
        <tissue evidence="1">Leaf</tissue>
    </source>
</reference>
<gene>
    <name evidence="1" type="ORF">HS088_TW06G00503</name>
</gene>
<name>A0A7J7DJ02_TRIWF</name>
<dbReference type="SUPFAM" id="SSF63825">
    <property type="entry name" value="YWTD domain"/>
    <property type="match status" value="1"/>
</dbReference>
<dbReference type="InterPro" id="IPR011042">
    <property type="entry name" value="6-blade_b-propeller_TolB-like"/>
</dbReference>
<accession>A0A7J7DJ02</accession>
<dbReference type="EMBL" id="JAAARO010000006">
    <property type="protein sequence ID" value="KAF5746332.1"/>
    <property type="molecule type" value="Genomic_DNA"/>
</dbReference>
<comment type="caution">
    <text evidence="1">The sequence shown here is derived from an EMBL/GenBank/DDBJ whole genome shotgun (WGS) entry which is preliminary data.</text>
</comment>
<dbReference type="Proteomes" id="UP000593562">
    <property type="component" value="Unassembled WGS sequence"/>
</dbReference>
<dbReference type="FunCoup" id="A0A7J7DJ02">
    <property type="interactions" value="2037"/>
</dbReference>
<organism evidence="1 2">
    <name type="scientific">Tripterygium wilfordii</name>
    <name type="common">Thunder God vine</name>
    <dbReference type="NCBI Taxonomy" id="458696"/>
    <lineage>
        <taxon>Eukaryota</taxon>
        <taxon>Viridiplantae</taxon>
        <taxon>Streptophyta</taxon>
        <taxon>Embryophyta</taxon>
        <taxon>Tracheophyta</taxon>
        <taxon>Spermatophyta</taxon>
        <taxon>Magnoliopsida</taxon>
        <taxon>eudicotyledons</taxon>
        <taxon>Gunneridae</taxon>
        <taxon>Pentapetalae</taxon>
        <taxon>rosids</taxon>
        <taxon>fabids</taxon>
        <taxon>Celastrales</taxon>
        <taxon>Celastraceae</taxon>
        <taxon>Tripterygium</taxon>
    </lineage>
</organism>
<dbReference type="PANTHER" id="PTHR46388:SF3">
    <property type="entry name" value="DUF1618 DOMAIN-CONTAINING PROTEIN"/>
    <property type="match status" value="1"/>
</dbReference>
<dbReference type="PANTHER" id="PTHR46388">
    <property type="entry name" value="NHL REPEAT-CONTAINING PROTEIN 2"/>
    <property type="match status" value="1"/>
</dbReference>
<dbReference type="Gene3D" id="2.120.10.30">
    <property type="entry name" value="TolB, C-terminal domain"/>
    <property type="match status" value="1"/>
</dbReference>